<keyword evidence="2" id="KW-1185">Reference proteome</keyword>
<gene>
    <name evidence="1" type="ORF">CDAR_251291</name>
</gene>
<organism evidence="1 2">
    <name type="scientific">Caerostris darwini</name>
    <dbReference type="NCBI Taxonomy" id="1538125"/>
    <lineage>
        <taxon>Eukaryota</taxon>
        <taxon>Metazoa</taxon>
        <taxon>Ecdysozoa</taxon>
        <taxon>Arthropoda</taxon>
        <taxon>Chelicerata</taxon>
        <taxon>Arachnida</taxon>
        <taxon>Araneae</taxon>
        <taxon>Araneomorphae</taxon>
        <taxon>Entelegynae</taxon>
        <taxon>Araneoidea</taxon>
        <taxon>Araneidae</taxon>
        <taxon>Caerostris</taxon>
    </lineage>
</organism>
<protein>
    <submittedName>
        <fullName evidence="1">Uncharacterized protein</fullName>
    </submittedName>
</protein>
<evidence type="ECO:0000313" key="2">
    <source>
        <dbReference type="Proteomes" id="UP001054837"/>
    </source>
</evidence>
<name>A0AAV4R8X6_9ARAC</name>
<dbReference type="AlphaFoldDB" id="A0AAV4R8X6"/>
<dbReference type="EMBL" id="BPLQ01005772">
    <property type="protein sequence ID" value="GIY17076.1"/>
    <property type="molecule type" value="Genomic_DNA"/>
</dbReference>
<evidence type="ECO:0000313" key="1">
    <source>
        <dbReference type="EMBL" id="GIY17076.1"/>
    </source>
</evidence>
<dbReference type="Proteomes" id="UP001054837">
    <property type="component" value="Unassembled WGS sequence"/>
</dbReference>
<reference evidence="1 2" key="1">
    <citation type="submission" date="2021-06" db="EMBL/GenBank/DDBJ databases">
        <title>Caerostris darwini draft genome.</title>
        <authorList>
            <person name="Kono N."/>
            <person name="Arakawa K."/>
        </authorList>
    </citation>
    <scope>NUCLEOTIDE SEQUENCE [LARGE SCALE GENOMIC DNA]</scope>
</reference>
<comment type="caution">
    <text evidence="1">The sequence shown here is derived from an EMBL/GenBank/DDBJ whole genome shotgun (WGS) entry which is preliminary data.</text>
</comment>
<sequence length="112" mass="13126">MSECSVTPGALPCLQLISSVINCRHMILFRTVLWGRCLPSTLNNCSQFFGSQRVIRFLRTKAVESFFLYGRSQFVWDSKDLTKDLYKEEVDQNFIKHCSNFREQFFKVKKSV</sequence>
<proteinExistence type="predicted"/>
<accession>A0AAV4R8X6</accession>